<name>V5EMQ8_KALBG</name>
<sequence length="220" mass="24982">MTTLGVTLDQWEDDFEEAFYLGCGLNLFNWKALLADQVRVNATWSMYSREAAITLLKAARTLGCRAKKGPLSNQERTSPGFYRFLDLPPELKLHVLRQLDERPGLTERQFLNVVSFACDPTTIGYGQPDFDWSGLLNGLAGEVGHQGSSLSPTLPAVPWNWNDCFTHRAPPRDWSADLMDASDDFGERAARTTLPKPGYSRYRPNLFAFFESTQTQHWEW</sequence>
<dbReference type="STRING" id="1365824.V5EMQ8"/>
<dbReference type="Proteomes" id="UP000019377">
    <property type="component" value="Unassembled WGS sequence"/>
</dbReference>
<organism evidence="1 2">
    <name type="scientific">Kalmanozyma brasiliensis (strain GHG001)</name>
    <name type="common">Yeast</name>
    <name type="synonym">Pseudozyma brasiliensis</name>
    <dbReference type="NCBI Taxonomy" id="1365824"/>
    <lineage>
        <taxon>Eukaryota</taxon>
        <taxon>Fungi</taxon>
        <taxon>Dikarya</taxon>
        <taxon>Basidiomycota</taxon>
        <taxon>Ustilaginomycotina</taxon>
        <taxon>Ustilaginomycetes</taxon>
        <taxon>Ustilaginales</taxon>
        <taxon>Ustilaginaceae</taxon>
        <taxon>Kalmanozyma</taxon>
    </lineage>
</organism>
<dbReference type="OrthoDB" id="120976at2759"/>
<reference evidence="2" key="1">
    <citation type="journal article" date="2013" name="Genome Announc.">
        <title>Draft genome sequence of Pseudozyma brasiliensis sp. nov. strain GHG001, a high producer of endo-1,4-xylanase isolated from an insect pest of sugarcane.</title>
        <authorList>
            <person name="Oliveira J.V.D.C."/>
            <person name="dos Santos R.A.C."/>
            <person name="Borges T.A."/>
            <person name="Riano-Pachon D.M."/>
            <person name="Goldman G.H."/>
        </authorList>
    </citation>
    <scope>NUCLEOTIDE SEQUENCE [LARGE SCALE GENOMIC DNA]</scope>
    <source>
        <strain evidence="2">GHG001</strain>
    </source>
</reference>
<dbReference type="GeneID" id="27420563"/>
<dbReference type="EMBL" id="KI545873">
    <property type="protein sequence ID" value="EST06415.1"/>
    <property type="molecule type" value="Genomic_DNA"/>
</dbReference>
<evidence type="ECO:0000313" key="1">
    <source>
        <dbReference type="EMBL" id="EST06415.1"/>
    </source>
</evidence>
<dbReference type="HOGENOM" id="CLU_1256520_0_0_1"/>
<gene>
    <name evidence="1" type="ORF">PSEUBRA_SCAF3g03948</name>
</gene>
<proteinExistence type="predicted"/>
<evidence type="ECO:0000313" key="2">
    <source>
        <dbReference type="Proteomes" id="UP000019377"/>
    </source>
</evidence>
<dbReference type="AlphaFoldDB" id="V5EMQ8"/>
<dbReference type="eggNOG" id="ENOG502SAZM">
    <property type="taxonomic scope" value="Eukaryota"/>
</dbReference>
<keyword evidence="2" id="KW-1185">Reference proteome</keyword>
<protein>
    <submittedName>
        <fullName evidence="1">Uncharacterized protein</fullName>
    </submittedName>
</protein>
<accession>V5EMQ8</accession>